<dbReference type="EC" id="2.3.3.16" evidence="3"/>
<keyword evidence="7" id="KW-1185">Reference proteome</keyword>
<dbReference type="Gene3D" id="1.10.230.10">
    <property type="entry name" value="Cytochrome P450-Terp, domain 2"/>
    <property type="match status" value="1"/>
</dbReference>
<reference evidence="6 7" key="1">
    <citation type="submission" date="2022-03" db="EMBL/GenBank/DDBJ databases">
        <title>Isotopic signatures of nitrous oxide derived from detoxification processes.</title>
        <authorList>
            <person name="Behrendt U."/>
            <person name="Buchen C."/>
            <person name="Well R."/>
            <person name="Ulrich A."/>
            <person name="Rohe L."/>
            <person name="Kolb S."/>
            <person name="Schloter M."/>
            <person name="Horn M.A."/>
            <person name="Augustin J."/>
        </authorList>
    </citation>
    <scope>NUCLEOTIDE SEQUENCE [LARGE SCALE GENOMIC DNA]</scope>
    <source>
        <strain evidence="6 7">S4-C24</strain>
    </source>
</reference>
<dbReference type="CDD" id="cd06100">
    <property type="entry name" value="CCL_ACL-C"/>
    <property type="match status" value="1"/>
</dbReference>
<dbReference type="PROSITE" id="PS00480">
    <property type="entry name" value="CITRATE_SYNTHASE"/>
    <property type="match status" value="1"/>
</dbReference>
<dbReference type="Proteomes" id="UP000829069">
    <property type="component" value="Chromosome"/>
</dbReference>
<comment type="similarity">
    <text evidence="2 5">Belongs to the citrate synthase family.</text>
</comment>
<dbReference type="SUPFAM" id="SSF48256">
    <property type="entry name" value="Citrate synthase"/>
    <property type="match status" value="1"/>
</dbReference>
<sequence>MTALGPVTRTAKSDATSITVRGKDLADELMGHRSFTEMTYFLTVGRMPNPGETAVLDACLVSLMEHGWTPTSIITRLAAHSVPDDTQVAIAAGLLAVGPVFAGTMEGCAEILLAGEDDAADVPVWAERVAREYLDAKRPLPGFGHRVHKPVDPRSVRLLEIAAEHGIDGPYLRRLKALGEAVDAVRGKPLPVNATGVIAALFLEIGIPLRAARGMATVSRAAGLLGHIVEEHNDPSARTIWQLTREGIPYSEEDPTGGEEGNGP</sequence>
<evidence type="ECO:0000256" key="3">
    <source>
        <dbReference type="ARBA" id="ARBA00012972"/>
    </source>
</evidence>
<dbReference type="RefSeq" id="WP_241913872.1">
    <property type="nucleotide sequence ID" value="NZ_CP093326.1"/>
</dbReference>
<dbReference type="PANTHER" id="PTHR11739:SF4">
    <property type="entry name" value="CITRATE SYNTHASE, PEROXISOMAL"/>
    <property type="match status" value="1"/>
</dbReference>
<gene>
    <name evidence="6" type="ORF">MNQ99_17475</name>
</gene>
<evidence type="ECO:0000256" key="4">
    <source>
        <dbReference type="ARBA" id="ARBA00022679"/>
    </source>
</evidence>
<evidence type="ECO:0000256" key="2">
    <source>
        <dbReference type="ARBA" id="ARBA00010566"/>
    </source>
</evidence>
<accession>A0ABY3W6Q5</accession>
<evidence type="ECO:0000256" key="1">
    <source>
        <dbReference type="ARBA" id="ARBA00005163"/>
    </source>
</evidence>
<dbReference type="InterPro" id="IPR016142">
    <property type="entry name" value="Citrate_synth-like_lrg_a-sub"/>
</dbReference>
<evidence type="ECO:0000313" key="6">
    <source>
        <dbReference type="EMBL" id="UNK45681.1"/>
    </source>
</evidence>
<dbReference type="Pfam" id="PF00285">
    <property type="entry name" value="Citrate_synt"/>
    <property type="match status" value="1"/>
</dbReference>
<proteinExistence type="inferred from homology"/>
<dbReference type="InterPro" id="IPR036969">
    <property type="entry name" value="Citrate_synthase_sf"/>
</dbReference>
<dbReference type="InterPro" id="IPR019810">
    <property type="entry name" value="Citrate_synthase_AS"/>
</dbReference>
<keyword evidence="6" id="KW-0456">Lyase</keyword>
<dbReference type="Gene3D" id="1.10.580.10">
    <property type="entry name" value="Citrate Synthase, domain 1"/>
    <property type="match status" value="1"/>
</dbReference>
<evidence type="ECO:0000256" key="5">
    <source>
        <dbReference type="RuleBase" id="RU003406"/>
    </source>
</evidence>
<dbReference type="PANTHER" id="PTHR11739">
    <property type="entry name" value="CITRATE SYNTHASE"/>
    <property type="match status" value="1"/>
</dbReference>
<protein>
    <recommendedName>
        <fullName evidence="3">citrate synthase (unknown stereospecificity)</fullName>
        <ecNumber evidence="3">2.3.3.16</ecNumber>
    </recommendedName>
</protein>
<dbReference type="GO" id="GO:0016829">
    <property type="term" value="F:lyase activity"/>
    <property type="evidence" value="ECO:0007669"/>
    <property type="project" value="UniProtKB-KW"/>
</dbReference>
<dbReference type="EMBL" id="CP093326">
    <property type="protein sequence ID" value="UNK45681.1"/>
    <property type="molecule type" value="Genomic_DNA"/>
</dbReference>
<name>A0ABY3W6Q5_9MICC</name>
<comment type="pathway">
    <text evidence="1">Carbohydrate metabolism; tricarboxylic acid cycle.</text>
</comment>
<organism evidence="6 7">
    <name type="scientific">Arthrobacter sulfonylureivorans</name>
    <dbReference type="NCBI Taxonomy" id="2486855"/>
    <lineage>
        <taxon>Bacteria</taxon>
        <taxon>Bacillati</taxon>
        <taxon>Actinomycetota</taxon>
        <taxon>Actinomycetes</taxon>
        <taxon>Micrococcales</taxon>
        <taxon>Micrococcaceae</taxon>
        <taxon>Arthrobacter</taxon>
    </lineage>
</organism>
<evidence type="ECO:0000313" key="7">
    <source>
        <dbReference type="Proteomes" id="UP000829069"/>
    </source>
</evidence>
<dbReference type="InterPro" id="IPR016143">
    <property type="entry name" value="Citrate_synth-like_sm_a-sub"/>
</dbReference>
<keyword evidence="4 5" id="KW-0808">Transferase</keyword>
<dbReference type="InterPro" id="IPR002020">
    <property type="entry name" value="Citrate_synthase"/>
</dbReference>
<dbReference type="NCBIfam" id="NF004868">
    <property type="entry name" value="PRK06224.1-5"/>
    <property type="match status" value="1"/>
</dbReference>